<dbReference type="InterPro" id="IPR029061">
    <property type="entry name" value="THDP-binding"/>
</dbReference>
<evidence type="ECO:0000256" key="14">
    <source>
        <dbReference type="RuleBase" id="RU003591"/>
    </source>
</evidence>
<evidence type="ECO:0000256" key="4">
    <source>
        <dbReference type="ARBA" id="ARBA00011744"/>
    </source>
</evidence>
<dbReference type="AlphaFoldDB" id="A0A6M8UVT2"/>
<dbReference type="EMBL" id="CP054212">
    <property type="protein sequence ID" value="QKJ89183.1"/>
    <property type="molecule type" value="Genomic_DNA"/>
</dbReference>
<feature type="domain" description="Thiamine pyrophosphate enzyme TPP-binding" evidence="16">
    <location>
        <begin position="374"/>
        <end position="522"/>
    </location>
</feature>
<keyword evidence="11 14" id="KW-0786">Thiamine pyrophosphate</keyword>
<keyword evidence="10 14" id="KW-0460">Magnesium</keyword>
<dbReference type="RefSeq" id="WP_173635999.1">
    <property type="nucleotide sequence ID" value="NZ_CP054212.1"/>
</dbReference>
<dbReference type="SUPFAM" id="SSF52467">
    <property type="entry name" value="DHS-like NAD/FAD-binding domain"/>
    <property type="match status" value="1"/>
</dbReference>
<dbReference type="FunFam" id="3.40.50.970:FF:000007">
    <property type="entry name" value="Acetolactate synthase"/>
    <property type="match status" value="1"/>
</dbReference>
<dbReference type="UniPathway" id="UPA00049">
    <property type="reaction ID" value="UER00059"/>
</dbReference>
<dbReference type="CDD" id="cd02015">
    <property type="entry name" value="TPP_AHAS"/>
    <property type="match status" value="1"/>
</dbReference>
<dbReference type="NCBIfam" id="TIGR00118">
    <property type="entry name" value="acolac_lg"/>
    <property type="match status" value="1"/>
</dbReference>
<keyword evidence="19" id="KW-1185">Reference proteome</keyword>
<comment type="pathway">
    <text evidence="1 14">Amino-acid biosynthesis; L-isoleucine biosynthesis; L-isoleucine from 2-oxobutanoate: step 1/4.</text>
</comment>
<comment type="similarity">
    <text evidence="3 14">Belongs to the TPP enzyme family.</text>
</comment>
<dbReference type="InterPro" id="IPR000399">
    <property type="entry name" value="TPP-bd_CS"/>
</dbReference>
<dbReference type="InterPro" id="IPR012001">
    <property type="entry name" value="Thiamin_PyroP_enz_TPP-bd_dom"/>
</dbReference>
<dbReference type="Gene3D" id="3.40.50.1220">
    <property type="entry name" value="TPP-binding domain"/>
    <property type="match status" value="1"/>
</dbReference>
<evidence type="ECO:0000256" key="10">
    <source>
        <dbReference type="ARBA" id="ARBA00022842"/>
    </source>
</evidence>
<evidence type="ECO:0000256" key="11">
    <source>
        <dbReference type="ARBA" id="ARBA00023052"/>
    </source>
</evidence>
<organism evidence="18 19">
    <name type="scientific">Paramixta manurensis</name>
    <dbReference type="NCBI Taxonomy" id="2740817"/>
    <lineage>
        <taxon>Bacteria</taxon>
        <taxon>Pseudomonadati</taxon>
        <taxon>Pseudomonadota</taxon>
        <taxon>Gammaproteobacteria</taxon>
        <taxon>Enterobacterales</taxon>
        <taxon>Erwiniaceae</taxon>
        <taxon>Paramixta</taxon>
    </lineage>
</organism>
<dbReference type="Pfam" id="PF02776">
    <property type="entry name" value="TPP_enzyme_N"/>
    <property type="match status" value="1"/>
</dbReference>
<evidence type="ECO:0000313" key="18">
    <source>
        <dbReference type="EMBL" id="QKJ89183.1"/>
    </source>
</evidence>
<comment type="cofactor">
    <cofactor evidence="14">
        <name>thiamine diphosphate</name>
        <dbReference type="ChEBI" id="CHEBI:58937"/>
    </cofactor>
    <text evidence="14">Binds 1 thiamine pyrophosphate per subunit.</text>
</comment>
<protein>
    <recommendedName>
        <fullName evidence="14">Acetolactate synthase</fullName>
        <ecNumber evidence="14">2.2.1.6</ecNumber>
    </recommendedName>
</protein>
<dbReference type="EC" id="2.2.1.6" evidence="14"/>
<dbReference type="PROSITE" id="PS00187">
    <property type="entry name" value="TPP_ENZYMES"/>
    <property type="match status" value="1"/>
</dbReference>
<dbReference type="NCBIfam" id="NF006524">
    <property type="entry name" value="PRK08978.1"/>
    <property type="match status" value="1"/>
</dbReference>
<dbReference type="GO" id="GO:0030976">
    <property type="term" value="F:thiamine pyrophosphate binding"/>
    <property type="evidence" value="ECO:0007669"/>
    <property type="project" value="UniProtKB-UniRule"/>
</dbReference>
<comment type="catalytic activity">
    <reaction evidence="13 14">
        <text>2 pyruvate + H(+) = (2S)-2-acetolactate + CO2</text>
        <dbReference type="Rhea" id="RHEA:25249"/>
        <dbReference type="ChEBI" id="CHEBI:15361"/>
        <dbReference type="ChEBI" id="CHEBI:15378"/>
        <dbReference type="ChEBI" id="CHEBI:16526"/>
        <dbReference type="ChEBI" id="CHEBI:58476"/>
        <dbReference type="EC" id="2.2.1.6"/>
    </reaction>
</comment>
<evidence type="ECO:0000259" key="15">
    <source>
        <dbReference type="Pfam" id="PF00205"/>
    </source>
</evidence>
<dbReference type="Pfam" id="PF02775">
    <property type="entry name" value="TPP_enzyme_C"/>
    <property type="match status" value="1"/>
</dbReference>
<evidence type="ECO:0000259" key="17">
    <source>
        <dbReference type="Pfam" id="PF02776"/>
    </source>
</evidence>
<dbReference type="GO" id="GO:0000287">
    <property type="term" value="F:magnesium ion binding"/>
    <property type="evidence" value="ECO:0007669"/>
    <property type="project" value="UniProtKB-UniRule"/>
</dbReference>
<keyword evidence="8 14" id="KW-0479">Metal-binding</keyword>
<evidence type="ECO:0000256" key="13">
    <source>
        <dbReference type="ARBA" id="ARBA00048670"/>
    </source>
</evidence>
<dbReference type="Proteomes" id="UP000505325">
    <property type="component" value="Chromosome"/>
</dbReference>
<dbReference type="Pfam" id="PF00205">
    <property type="entry name" value="TPP_enzyme_M"/>
    <property type="match status" value="1"/>
</dbReference>
<proteinExistence type="inferred from homology"/>
<dbReference type="CDD" id="cd07035">
    <property type="entry name" value="TPP_PYR_POX_like"/>
    <property type="match status" value="1"/>
</dbReference>
<dbReference type="GO" id="GO:0005948">
    <property type="term" value="C:acetolactate synthase complex"/>
    <property type="evidence" value="ECO:0007669"/>
    <property type="project" value="TreeGrafter"/>
</dbReference>
<dbReference type="GO" id="GO:0009099">
    <property type="term" value="P:L-valine biosynthetic process"/>
    <property type="evidence" value="ECO:0007669"/>
    <property type="project" value="UniProtKB-UniPathway"/>
</dbReference>
<dbReference type="FunFam" id="3.40.50.970:FF:000016">
    <property type="entry name" value="Acetolactate synthase"/>
    <property type="match status" value="1"/>
</dbReference>
<evidence type="ECO:0000256" key="6">
    <source>
        <dbReference type="ARBA" id="ARBA00022630"/>
    </source>
</evidence>
<dbReference type="FunFam" id="3.40.50.1220:FF:000008">
    <property type="entry name" value="Acetolactate synthase"/>
    <property type="match status" value="1"/>
</dbReference>
<evidence type="ECO:0000256" key="5">
    <source>
        <dbReference type="ARBA" id="ARBA00022605"/>
    </source>
</evidence>
<dbReference type="Gene3D" id="3.40.50.970">
    <property type="match status" value="2"/>
</dbReference>
<dbReference type="PANTHER" id="PTHR18968">
    <property type="entry name" value="THIAMINE PYROPHOSPHATE ENZYMES"/>
    <property type="match status" value="1"/>
</dbReference>
<evidence type="ECO:0000256" key="7">
    <source>
        <dbReference type="ARBA" id="ARBA00022679"/>
    </source>
</evidence>
<keyword evidence="7 14" id="KW-0808">Transferase</keyword>
<name>A0A6M8UVT2_9GAMM</name>
<comment type="cofactor">
    <cofactor evidence="14">
        <name>Mg(2+)</name>
        <dbReference type="ChEBI" id="CHEBI:18420"/>
    </cofactor>
    <text evidence="14">Binds 1 Mg(2+) ion per subunit.</text>
</comment>
<dbReference type="GO" id="GO:0050660">
    <property type="term" value="F:flavin adenine dinucleotide binding"/>
    <property type="evidence" value="ECO:0007669"/>
    <property type="project" value="InterPro"/>
</dbReference>
<evidence type="ECO:0000256" key="9">
    <source>
        <dbReference type="ARBA" id="ARBA00022827"/>
    </source>
</evidence>
<evidence type="ECO:0000313" key="19">
    <source>
        <dbReference type="Proteomes" id="UP000505325"/>
    </source>
</evidence>
<dbReference type="SUPFAM" id="SSF52518">
    <property type="entry name" value="Thiamin diphosphate-binding fold (THDP-binding)"/>
    <property type="match status" value="2"/>
</dbReference>
<accession>A0A6M8UVT2</accession>
<dbReference type="InterPro" id="IPR039368">
    <property type="entry name" value="AHAS_TPP"/>
</dbReference>
<dbReference type="GO" id="GO:0003984">
    <property type="term" value="F:acetolactate synthase activity"/>
    <property type="evidence" value="ECO:0007669"/>
    <property type="project" value="UniProtKB-EC"/>
</dbReference>
<dbReference type="InterPro" id="IPR045229">
    <property type="entry name" value="TPP_enz"/>
</dbReference>
<dbReference type="InterPro" id="IPR012846">
    <property type="entry name" value="Acetolactate_synth_lsu"/>
</dbReference>
<keyword evidence="12 14" id="KW-0100">Branched-chain amino acid biosynthesis</keyword>
<evidence type="ECO:0000256" key="8">
    <source>
        <dbReference type="ARBA" id="ARBA00022723"/>
    </source>
</evidence>
<dbReference type="InterPro" id="IPR029035">
    <property type="entry name" value="DHS-like_NAD/FAD-binding_dom"/>
</dbReference>
<dbReference type="GO" id="GO:0009097">
    <property type="term" value="P:isoleucine biosynthetic process"/>
    <property type="evidence" value="ECO:0007669"/>
    <property type="project" value="UniProtKB-UniPathway"/>
</dbReference>
<evidence type="ECO:0000256" key="2">
    <source>
        <dbReference type="ARBA" id="ARBA00005025"/>
    </source>
</evidence>
<dbReference type="InterPro" id="IPR012000">
    <property type="entry name" value="Thiamin_PyroP_enz_cen_dom"/>
</dbReference>
<dbReference type="InterPro" id="IPR011766">
    <property type="entry name" value="TPP_enzyme_TPP-bd"/>
</dbReference>
<reference evidence="18 19" key="1">
    <citation type="submission" date="2020-06" db="EMBL/GenBank/DDBJ databases">
        <title>Genome sequence of Paramixta manurensis strain PD-1.</title>
        <authorList>
            <person name="Lee C.W."/>
            <person name="Kim J."/>
        </authorList>
    </citation>
    <scope>NUCLEOTIDE SEQUENCE [LARGE SCALE GENOMIC DNA]</scope>
    <source>
        <strain evidence="18 19">PD-1</strain>
    </source>
</reference>
<evidence type="ECO:0000256" key="1">
    <source>
        <dbReference type="ARBA" id="ARBA00004974"/>
    </source>
</evidence>
<sequence length="548" mass="58899">MTGAQWVVQALRAQGIDTVFGYPGGAIMPVYDALYDGGVEHLLCRHEQGAAMAAIGYARSTGKVGVCIATSGPGATNLITGLADAMMDSVPVVAITGQVASPFIGTDAFQEIDVLGLSLACTKHSFLVESLEALPSVMAEAFAIATSGRPGPVLVDIPKDIQLANGELTPHLLPVEEVPEHPHSGLEQARLMVAQAQKPILYVGGGVGMAQAVPALRAFAKETGIPTVATLKGLGAPDATDPCYLGMLGMHGTKAANFAVQQCDLLIAVGARFDDRVTGKLDTFAPHASVIHLDIDPAELHKLRRAHIALQGDLNRLLPEMYQPTQINAWREEVMALKAQHGWRYDHPGEAIYAPLFLKQLSERKADNAVVTTDVGQHQMWAAQHMRFSAPENFLTSSGLGTMGFGLPAAIGAQVARPEDTVICVSGDGSFMMNVQELGTIKRKRLPVKIVLLDNQRLGMVRQWQQLFFSERYSETNLSDNPDFITLASAFEIPGQRITRKDQVDAALDALLNSEGPYMLHVAIDEHENVWPLVPPGASNAHMMEKTS</sequence>
<evidence type="ECO:0000259" key="16">
    <source>
        <dbReference type="Pfam" id="PF02775"/>
    </source>
</evidence>
<dbReference type="PANTHER" id="PTHR18968:SF142">
    <property type="entry name" value="ACETOLACTATE SYNTHASE"/>
    <property type="match status" value="1"/>
</dbReference>
<keyword evidence="5 14" id="KW-0028">Amino-acid biosynthesis</keyword>
<feature type="domain" description="Thiamine pyrophosphate enzyme central" evidence="15">
    <location>
        <begin position="187"/>
        <end position="320"/>
    </location>
</feature>
<comment type="subunit">
    <text evidence="4">Dimer of large and small chains.</text>
</comment>
<evidence type="ECO:0000256" key="12">
    <source>
        <dbReference type="ARBA" id="ARBA00023304"/>
    </source>
</evidence>
<feature type="domain" description="Thiamine pyrophosphate enzyme N-terminal TPP-binding" evidence="17">
    <location>
        <begin position="1"/>
        <end position="115"/>
    </location>
</feature>
<evidence type="ECO:0000256" key="3">
    <source>
        <dbReference type="ARBA" id="ARBA00007812"/>
    </source>
</evidence>
<comment type="pathway">
    <text evidence="2 14">Amino-acid biosynthesis; L-valine biosynthesis; L-valine from pyruvate: step 1/4.</text>
</comment>
<dbReference type="UniPathway" id="UPA00047">
    <property type="reaction ID" value="UER00055"/>
</dbReference>
<keyword evidence="6" id="KW-0285">Flavoprotein</keyword>
<dbReference type="KEGG" id="pmak:PMPD1_4283"/>
<gene>
    <name evidence="18" type="ORF">PMPD1_4283</name>
</gene>
<keyword evidence="9" id="KW-0274">FAD</keyword>